<evidence type="ECO:0000256" key="1">
    <source>
        <dbReference type="ARBA" id="ARBA00022737"/>
    </source>
</evidence>
<name>U6RAE0_9BACT</name>
<proteinExistence type="predicted"/>
<dbReference type="AlphaFoldDB" id="U6RAE0"/>
<dbReference type="InterPro" id="IPR012677">
    <property type="entry name" value="Nucleotide-bd_a/b_plait_sf"/>
</dbReference>
<evidence type="ECO:0000313" key="6">
    <source>
        <dbReference type="Proteomes" id="UP000017831"/>
    </source>
</evidence>
<dbReference type="SMART" id="SM00360">
    <property type="entry name" value="RRM"/>
    <property type="match status" value="1"/>
</dbReference>
<comment type="caution">
    <text evidence="5">The sequence shown here is derived from an EMBL/GenBank/DDBJ whole genome shotgun (WGS) entry which is preliminary data.</text>
</comment>
<gene>
    <name evidence="5" type="ORF">HMPREF1534_02824</name>
</gene>
<dbReference type="PANTHER" id="PTHR48027">
    <property type="entry name" value="HETEROGENEOUS NUCLEAR RIBONUCLEOPROTEIN 87F-RELATED"/>
    <property type="match status" value="1"/>
</dbReference>
<dbReference type="PATRIC" id="fig|1121098.3.peg.2864"/>
<dbReference type="PROSITE" id="PS50102">
    <property type="entry name" value="RRM"/>
    <property type="match status" value="1"/>
</dbReference>
<dbReference type="InterPro" id="IPR035979">
    <property type="entry name" value="RBD_domain_sf"/>
</dbReference>
<reference evidence="5 6" key="1">
    <citation type="submission" date="2013-04" db="EMBL/GenBank/DDBJ databases">
        <title>The Genome Sequence of Bacteroides massiliensis DSM 17679.</title>
        <authorList>
            <consortium name="The Broad Institute Genomics Platform"/>
            <person name="Earl A."/>
            <person name="Ward D."/>
            <person name="Feldgarden M."/>
            <person name="Gevers D."/>
            <person name="Martens E."/>
            <person name="Fenner L."/>
            <person name="Roux V."/>
            <person name="Mallet M.N."/>
            <person name="Raoult D."/>
            <person name="Walker B."/>
            <person name="Young S."/>
            <person name="Zeng Q."/>
            <person name="Gargeya S."/>
            <person name="Fitzgerald M."/>
            <person name="Haas B."/>
            <person name="Abouelleil A."/>
            <person name="Allen A.W."/>
            <person name="Alvarado L."/>
            <person name="Arachchi H.M."/>
            <person name="Berlin A.M."/>
            <person name="Chapman S.B."/>
            <person name="Gainer-Dewar J."/>
            <person name="Goldberg J."/>
            <person name="Griggs A."/>
            <person name="Gujja S."/>
            <person name="Hansen M."/>
            <person name="Howarth C."/>
            <person name="Imamovic A."/>
            <person name="Ireland A."/>
            <person name="Larimer J."/>
            <person name="McCowan C."/>
            <person name="Murphy C."/>
            <person name="Pearson M."/>
            <person name="Poon T.W."/>
            <person name="Priest M."/>
            <person name="Roberts A."/>
            <person name="Saif S."/>
            <person name="Shea T."/>
            <person name="Sisk P."/>
            <person name="Sykes S."/>
            <person name="Wortman J."/>
            <person name="Nusbaum C."/>
            <person name="Birren B."/>
        </authorList>
    </citation>
    <scope>NUCLEOTIDE SEQUENCE [LARGE SCALE GENOMIC DNA]</scope>
    <source>
        <strain evidence="6">B84634 / Timone 84634 / DSM 17679 / JCM 13223</strain>
    </source>
</reference>
<dbReference type="GO" id="GO:1990904">
    <property type="term" value="C:ribonucleoprotein complex"/>
    <property type="evidence" value="ECO:0007669"/>
    <property type="project" value="InterPro"/>
</dbReference>
<evidence type="ECO:0000313" key="5">
    <source>
        <dbReference type="EMBL" id="EOA53604.1"/>
    </source>
</evidence>
<dbReference type="GeneID" id="60061282"/>
<feature type="region of interest" description="Disordered" evidence="3">
    <location>
        <begin position="75"/>
        <end position="128"/>
    </location>
</feature>
<dbReference type="SUPFAM" id="SSF54928">
    <property type="entry name" value="RNA-binding domain, RBD"/>
    <property type="match status" value="1"/>
</dbReference>
<dbReference type="EMBL" id="AQHY01000031">
    <property type="protein sequence ID" value="EOA53604.1"/>
    <property type="molecule type" value="Genomic_DNA"/>
</dbReference>
<dbReference type="InterPro" id="IPR000504">
    <property type="entry name" value="RRM_dom"/>
</dbReference>
<evidence type="ECO:0000256" key="3">
    <source>
        <dbReference type="SAM" id="MobiDB-lite"/>
    </source>
</evidence>
<protein>
    <recommendedName>
        <fullName evidence="4">RRM domain-containing protein</fullName>
    </recommendedName>
</protein>
<accession>U6RAE0</accession>
<dbReference type="RefSeq" id="WP_005942488.1">
    <property type="nucleotide sequence ID" value="NZ_KB890339.1"/>
</dbReference>
<keyword evidence="1" id="KW-0677">Repeat</keyword>
<dbReference type="HOGENOM" id="CLU_012062_28_1_10"/>
<feature type="compositionally biased region" description="Gly residues" evidence="3">
    <location>
        <begin position="91"/>
        <end position="128"/>
    </location>
</feature>
<evidence type="ECO:0000259" key="4">
    <source>
        <dbReference type="PROSITE" id="PS50102"/>
    </source>
</evidence>
<evidence type="ECO:0000256" key="2">
    <source>
        <dbReference type="ARBA" id="ARBA00022884"/>
    </source>
</evidence>
<sequence>MNIFIAGLSYNLSEAELEELFAEYGEVVSAKVIMDRETGRSKGYGFVEMAEDEAGNKAIEALNGAEVDGKTLSVSVARPKTEGPRRSYNNNGGGGYHGGNRGGGYGNRDNNYGGGNRDNNYGGGRNRY</sequence>
<feature type="domain" description="RRM" evidence="4">
    <location>
        <begin position="1"/>
        <end position="79"/>
    </location>
</feature>
<dbReference type="GO" id="GO:0003729">
    <property type="term" value="F:mRNA binding"/>
    <property type="evidence" value="ECO:0007669"/>
    <property type="project" value="UniProtKB-ARBA"/>
</dbReference>
<dbReference type="Pfam" id="PF00076">
    <property type="entry name" value="RRM_1"/>
    <property type="match status" value="1"/>
</dbReference>
<dbReference type="Proteomes" id="UP000017831">
    <property type="component" value="Unassembled WGS sequence"/>
</dbReference>
<keyword evidence="2" id="KW-0694">RNA-binding</keyword>
<keyword evidence="6" id="KW-1185">Reference proteome</keyword>
<dbReference type="Gene3D" id="3.30.70.330">
    <property type="match status" value="1"/>
</dbReference>
<dbReference type="PRINTS" id="PR00961">
    <property type="entry name" value="HUDSXLRNA"/>
</dbReference>
<dbReference type="FunFam" id="3.30.70.330:FF:000383">
    <property type="entry name" value="Sex lethal, isoform D"/>
    <property type="match status" value="1"/>
</dbReference>
<dbReference type="InterPro" id="IPR052462">
    <property type="entry name" value="SLIRP/GR-RBP-like"/>
</dbReference>
<dbReference type="OrthoDB" id="9798855at2"/>
<dbReference type="GO" id="GO:0010629">
    <property type="term" value="P:negative regulation of gene expression"/>
    <property type="evidence" value="ECO:0007669"/>
    <property type="project" value="UniProtKB-ARBA"/>
</dbReference>
<dbReference type="GO" id="GO:0005737">
    <property type="term" value="C:cytoplasm"/>
    <property type="evidence" value="ECO:0007669"/>
    <property type="project" value="UniProtKB-ARBA"/>
</dbReference>
<dbReference type="eggNOG" id="COG0724">
    <property type="taxonomic scope" value="Bacteria"/>
</dbReference>
<dbReference type="STRING" id="1121098.HMPREF1534_02824"/>
<dbReference type="InterPro" id="IPR002343">
    <property type="entry name" value="Hud_Sxl_RNA"/>
</dbReference>
<organism evidence="5 6">
    <name type="scientific">Phocaeicola massiliensis B84634 = Timone 84634 = DSM 17679 = JCM 13223</name>
    <dbReference type="NCBI Taxonomy" id="1121098"/>
    <lineage>
        <taxon>Bacteria</taxon>
        <taxon>Pseudomonadati</taxon>
        <taxon>Bacteroidota</taxon>
        <taxon>Bacteroidia</taxon>
        <taxon>Bacteroidales</taxon>
        <taxon>Bacteroidaceae</taxon>
        <taxon>Phocaeicola</taxon>
    </lineage>
</organism>
<dbReference type="GO" id="GO:0009967">
    <property type="term" value="P:positive regulation of signal transduction"/>
    <property type="evidence" value="ECO:0007669"/>
    <property type="project" value="UniProtKB-ARBA"/>
</dbReference>